<organism evidence="1 2">
    <name type="scientific">Jimgerdemannia flammicorona</name>
    <dbReference type="NCBI Taxonomy" id="994334"/>
    <lineage>
        <taxon>Eukaryota</taxon>
        <taxon>Fungi</taxon>
        <taxon>Fungi incertae sedis</taxon>
        <taxon>Mucoromycota</taxon>
        <taxon>Mucoromycotina</taxon>
        <taxon>Endogonomycetes</taxon>
        <taxon>Endogonales</taxon>
        <taxon>Endogonaceae</taxon>
        <taxon>Jimgerdemannia</taxon>
    </lineage>
</organism>
<sequence>MRWCTPARGDTVLPLTIDASSDVGMLRSTETDDRRRRPPVALVRRGVVGRDDEVTGELLTPIRGETDLGDGEGVETEPRIAGRGLVVFARREPIELAISSVSARLPSMKEVRRDRIMYLAPIPGGGLATLGETGIGEAKKSCDISLSMGVRGG</sequence>
<evidence type="ECO:0000313" key="2">
    <source>
        <dbReference type="Proteomes" id="UP000274822"/>
    </source>
</evidence>
<keyword evidence="2" id="KW-1185">Reference proteome</keyword>
<name>A0A433QHK8_9FUNG</name>
<evidence type="ECO:0000313" key="1">
    <source>
        <dbReference type="EMBL" id="RUS29285.1"/>
    </source>
</evidence>
<dbReference type="EMBL" id="RBNJ01005359">
    <property type="protein sequence ID" value="RUS29285.1"/>
    <property type="molecule type" value="Genomic_DNA"/>
</dbReference>
<comment type="caution">
    <text evidence="1">The sequence shown here is derived from an EMBL/GenBank/DDBJ whole genome shotgun (WGS) entry which is preliminary data.</text>
</comment>
<dbReference type="Proteomes" id="UP000274822">
    <property type="component" value="Unassembled WGS sequence"/>
</dbReference>
<accession>A0A433QHK8</accession>
<dbReference type="AlphaFoldDB" id="A0A433QHK8"/>
<protein>
    <submittedName>
        <fullName evidence="1">Uncharacterized protein</fullName>
    </submittedName>
</protein>
<gene>
    <name evidence="1" type="ORF">BC938DRAFT_480838</name>
</gene>
<reference evidence="1 2" key="1">
    <citation type="journal article" date="2018" name="New Phytol.">
        <title>Phylogenomics of Endogonaceae and evolution of mycorrhizas within Mucoromycota.</title>
        <authorList>
            <person name="Chang Y."/>
            <person name="Desiro A."/>
            <person name="Na H."/>
            <person name="Sandor L."/>
            <person name="Lipzen A."/>
            <person name="Clum A."/>
            <person name="Barry K."/>
            <person name="Grigoriev I.V."/>
            <person name="Martin F.M."/>
            <person name="Stajich J.E."/>
            <person name="Smith M.E."/>
            <person name="Bonito G."/>
            <person name="Spatafora J.W."/>
        </authorList>
    </citation>
    <scope>NUCLEOTIDE SEQUENCE [LARGE SCALE GENOMIC DNA]</scope>
    <source>
        <strain evidence="1 2">AD002</strain>
    </source>
</reference>
<proteinExistence type="predicted"/>